<dbReference type="Gene3D" id="2.60.40.710">
    <property type="entry name" value="Endoglucanase-like"/>
    <property type="match status" value="1"/>
</dbReference>
<evidence type="ECO:0000259" key="1">
    <source>
        <dbReference type="PROSITE" id="PS51172"/>
    </source>
</evidence>
<dbReference type="SMART" id="SM01067">
    <property type="entry name" value="CBM_3"/>
    <property type="match status" value="1"/>
</dbReference>
<name>A0ABN1AXS0_9ACTN</name>
<dbReference type="InterPro" id="IPR001956">
    <property type="entry name" value="CBM3"/>
</dbReference>
<dbReference type="Gene3D" id="2.60.120.200">
    <property type="match status" value="1"/>
</dbReference>
<dbReference type="EMBL" id="BAAAHB010000091">
    <property type="protein sequence ID" value="GAA0486129.1"/>
    <property type="molecule type" value="Genomic_DNA"/>
</dbReference>
<evidence type="ECO:0000313" key="2">
    <source>
        <dbReference type="EMBL" id="GAA0486129.1"/>
    </source>
</evidence>
<keyword evidence="3" id="KW-1185">Reference proteome</keyword>
<accession>A0ABN1AXS0</accession>
<dbReference type="InterPro" id="IPR036966">
    <property type="entry name" value="CBM3_sf"/>
</dbReference>
<dbReference type="SUPFAM" id="SSF49384">
    <property type="entry name" value="Carbohydrate-binding domain"/>
    <property type="match status" value="1"/>
</dbReference>
<organism evidence="2 3">
    <name type="scientific">Streptomyces stramineus</name>
    <dbReference type="NCBI Taxonomy" id="173861"/>
    <lineage>
        <taxon>Bacteria</taxon>
        <taxon>Bacillati</taxon>
        <taxon>Actinomycetota</taxon>
        <taxon>Actinomycetes</taxon>
        <taxon>Kitasatosporales</taxon>
        <taxon>Streptomycetaceae</taxon>
        <taxon>Streptomyces</taxon>
    </lineage>
</organism>
<dbReference type="InterPro" id="IPR013320">
    <property type="entry name" value="ConA-like_dom_sf"/>
</dbReference>
<dbReference type="Proteomes" id="UP001499895">
    <property type="component" value="Unassembled WGS sequence"/>
</dbReference>
<dbReference type="Pfam" id="PF00942">
    <property type="entry name" value="CBM_3"/>
    <property type="match status" value="1"/>
</dbReference>
<protein>
    <submittedName>
        <fullName evidence="2">Cellulose binding domain-containing protein</fullName>
    </submittedName>
</protein>
<dbReference type="SUPFAM" id="SSF49899">
    <property type="entry name" value="Concanavalin A-like lectins/glucanases"/>
    <property type="match status" value="1"/>
</dbReference>
<dbReference type="PROSITE" id="PS51172">
    <property type="entry name" value="CBM3"/>
    <property type="match status" value="1"/>
</dbReference>
<dbReference type="CDD" id="cd00413">
    <property type="entry name" value="Glyco_hydrolase_16"/>
    <property type="match status" value="1"/>
</dbReference>
<gene>
    <name evidence="2" type="ORF">GCM10009544_54480</name>
</gene>
<dbReference type="InterPro" id="IPR008965">
    <property type="entry name" value="CBM2/CBM3_carb-bd_dom_sf"/>
</dbReference>
<evidence type="ECO:0000313" key="3">
    <source>
        <dbReference type="Proteomes" id="UP001499895"/>
    </source>
</evidence>
<comment type="caution">
    <text evidence="2">The sequence shown here is derived from an EMBL/GenBank/DDBJ whole genome shotgun (WGS) entry which is preliminary data.</text>
</comment>
<proteinExistence type="predicted"/>
<sequence length="458" mass="48688">MPLLLVAAVLAGVGTALYPPWGSSSSSDSGSAAELKVRYRNDAAAAATAAKPWLEIVNTSKKPIALSDVVLRYYFTADDTSAYGSNCVQTYVGCSNVTQRTGALDDPAPTASHYLEVGFTAGAGSLAPGKSTEAIGLQLYRLDHKALNQKNDRSFDAEAGHFTESKLVTAYLKGALAWGEEPGGAKAPSAGPAAAAPAGVLFDSFHYTGADDPALAANGWQARTGEGGPGIRNTWSAAGISFPADAKAQEGQALQLRVTTDGTKQGTRQSELQNTKAGFFTGTLAARIYFSDKPTSGRGGDHINESFFAISPNHASSKYSELDYEYMPNGGWGAPGPRLDTTSWGGNKQGDQVTRATKQRFQGWHTLMITALDGKVTYSMDGRELFSSRGKGFPRERMGIHFSTWLVDLPFKGPRTWDMRVDWVYGQAGRAVPLAEVQKAADGFHGAGTHYVNTLPKP</sequence>
<feature type="domain" description="CBM3" evidence="1">
    <location>
        <begin position="30"/>
        <end position="183"/>
    </location>
</feature>
<reference evidence="2 3" key="1">
    <citation type="journal article" date="2019" name="Int. J. Syst. Evol. Microbiol.">
        <title>The Global Catalogue of Microorganisms (GCM) 10K type strain sequencing project: providing services to taxonomists for standard genome sequencing and annotation.</title>
        <authorList>
            <consortium name="The Broad Institute Genomics Platform"/>
            <consortium name="The Broad Institute Genome Sequencing Center for Infectious Disease"/>
            <person name="Wu L."/>
            <person name="Ma J."/>
        </authorList>
    </citation>
    <scope>NUCLEOTIDE SEQUENCE [LARGE SCALE GENOMIC DNA]</scope>
    <source>
        <strain evidence="2 3">JCM 10649</strain>
    </source>
</reference>